<gene>
    <name evidence="3" type="ORF">GCM10007888_38300</name>
    <name evidence="2" type="ORF">MOX02_36090</name>
</gene>
<dbReference type="SMART" id="SM00060">
    <property type="entry name" value="FN3"/>
    <property type="match status" value="2"/>
</dbReference>
<reference evidence="3" key="4">
    <citation type="submission" date="2023-01" db="EMBL/GenBank/DDBJ databases">
        <title>Draft genome sequence of Methylobacterium oxalidis strain NBRC 107715.</title>
        <authorList>
            <person name="Sun Q."/>
            <person name="Mori K."/>
        </authorList>
    </citation>
    <scope>NUCLEOTIDE SEQUENCE</scope>
    <source>
        <strain evidence="3">NBRC 107715</strain>
    </source>
</reference>
<reference evidence="5" key="2">
    <citation type="journal article" date="2019" name="Int. J. Syst. Evol. Microbiol.">
        <title>The Global Catalogue of Microorganisms (GCM) 10K type strain sequencing project: providing services to taxonomists for standard genome sequencing and annotation.</title>
        <authorList>
            <consortium name="The Broad Institute Genomics Platform"/>
            <consortium name="The Broad Institute Genome Sequencing Center for Infectious Disease"/>
            <person name="Wu L."/>
            <person name="Ma J."/>
        </authorList>
    </citation>
    <scope>NUCLEOTIDE SEQUENCE [LARGE SCALE GENOMIC DNA]</scope>
    <source>
        <strain evidence="5">NBRC 107715</strain>
    </source>
</reference>
<dbReference type="RefSeq" id="WP_147027127.1">
    <property type="nucleotide sequence ID" value="NZ_BJZU01000073.1"/>
</dbReference>
<feature type="domain" description="Fibronectin type-III" evidence="1">
    <location>
        <begin position="960"/>
        <end position="1065"/>
    </location>
</feature>
<evidence type="ECO:0000313" key="4">
    <source>
        <dbReference type="Proteomes" id="UP000321960"/>
    </source>
</evidence>
<dbReference type="Pfam" id="PF24801">
    <property type="entry name" value="FNIII-A_GpJ"/>
    <property type="match status" value="1"/>
</dbReference>
<evidence type="ECO:0000313" key="3">
    <source>
        <dbReference type="EMBL" id="GLS65448.1"/>
    </source>
</evidence>
<keyword evidence="5" id="KW-1185">Reference proteome</keyword>
<comment type="caution">
    <text evidence="2">The sequence shown here is derived from an EMBL/GenBank/DDBJ whole genome shotgun (WGS) entry which is preliminary data.</text>
</comment>
<dbReference type="Gene3D" id="2.60.40.10">
    <property type="entry name" value="Immunoglobulins"/>
    <property type="match status" value="2"/>
</dbReference>
<dbReference type="OrthoDB" id="7967135at2"/>
<organism evidence="2 4">
    <name type="scientific">Methylobacterium oxalidis</name>
    <dbReference type="NCBI Taxonomy" id="944322"/>
    <lineage>
        <taxon>Bacteria</taxon>
        <taxon>Pseudomonadati</taxon>
        <taxon>Pseudomonadota</taxon>
        <taxon>Alphaproteobacteria</taxon>
        <taxon>Hyphomicrobiales</taxon>
        <taxon>Methylobacteriaceae</taxon>
        <taxon>Methylobacterium</taxon>
    </lineage>
</organism>
<dbReference type="InterPro" id="IPR055385">
    <property type="entry name" value="GpJ_HDII-ins2"/>
</dbReference>
<name>A0A512J6H2_9HYPH</name>
<protein>
    <recommendedName>
        <fullName evidence="1">Fibronectin type-III domain-containing protein</fullName>
    </recommendedName>
</protein>
<evidence type="ECO:0000313" key="5">
    <source>
        <dbReference type="Proteomes" id="UP001156856"/>
    </source>
</evidence>
<dbReference type="PANTHER" id="PTHR36251">
    <property type="entry name" value="FELS-1 PROPHAGE HOST SPECIFICITY PROTEIN-RELATED"/>
    <property type="match status" value="1"/>
</dbReference>
<dbReference type="InterPro" id="IPR003961">
    <property type="entry name" value="FN3_dom"/>
</dbReference>
<reference evidence="3" key="1">
    <citation type="journal article" date="2014" name="Int. J. Syst. Evol. Microbiol.">
        <title>Complete genome of a new Firmicutes species belonging to the dominant human colonic microbiota ('Ruminococcus bicirculans') reveals two chromosomes and a selective capacity to utilize plant glucans.</title>
        <authorList>
            <consortium name="NISC Comparative Sequencing Program"/>
            <person name="Wegmann U."/>
            <person name="Louis P."/>
            <person name="Goesmann A."/>
            <person name="Henrissat B."/>
            <person name="Duncan S.H."/>
            <person name="Flint H.J."/>
        </authorList>
    </citation>
    <scope>NUCLEOTIDE SEQUENCE</scope>
    <source>
        <strain evidence="3">NBRC 107715</strain>
    </source>
</reference>
<evidence type="ECO:0000313" key="2">
    <source>
        <dbReference type="EMBL" id="GEP05571.1"/>
    </source>
</evidence>
<reference evidence="2 4" key="3">
    <citation type="submission" date="2019-07" db="EMBL/GenBank/DDBJ databases">
        <title>Whole genome shotgun sequence of Methylobacterium oxalidis NBRC 107715.</title>
        <authorList>
            <person name="Hosoyama A."/>
            <person name="Uohara A."/>
            <person name="Ohji S."/>
            <person name="Ichikawa N."/>
        </authorList>
    </citation>
    <scope>NUCLEOTIDE SEQUENCE [LARGE SCALE GENOMIC DNA]</scope>
    <source>
        <strain evidence="2 4">NBRC 107715</strain>
    </source>
</reference>
<dbReference type="InterPro" id="IPR036116">
    <property type="entry name" value="FN3_sf"/>
</dbReference>
<dbReference type="InterPro" id="IPR013783">
    <property type="entry name" value="Ig-like_fold"/>
</dbReference>
<sequence>MDSFNRDDDGAPVPAEDSRALVEAAKTSGSKTGGGANVPKDTLFTNATVRLVDLLGEGEINGIVGGLKGVYLNNTPIENADGSRNFQGISLDSRTGTPGQTYMPGYPDVETSQEVGVQVKKALPVTATVTDPSADRARITLQIPSLLYADSKGNVNAWRIDFLIQVRYSGGPWVNQLGALAVQGKASSAFFPSYEIDLPRNPGGASAPWQIQVVRLSDDTETSNAQFPNMQFASDLIYQSLTTIVDAKFTYPGSAIVGITADASQFGSSLPQRQYLVDGIKMRVPTNYDPVARTYAGIWDGTFKEAWCNNPAWVLYMLLENDRFGLGQLIDVSAVDKWSLYQIGAYCDGLVPDGKGGQEPRFTFNGVIAEQQDAFDLLELVAQVFRGMTYWSSGTVTATQDRPGDVKLLVTEANVIDGEFSYASSGRQARHTVAIVAWNDPTDLYRTNYEVVEDPAGVARYGYNPTKVDLLGCTSRGQAHRAGLWTLLTELQETQVLTYRAGLDHAVVRPGDLIAVQDPQIAAVDLSGRVLAGSTATVLRLDRPVTVGSGATVSVTMPDGTVAERGVQPATAATEVALTGALPAVPDPAAVWVVATSLKPQLFRVISIREAEPHIYEVTALQHEPGKYATVDTGAPFEELPISNFPTTVLPPTNLAVIESVYYELGQAKQSLTFSWTAGQPFNSVGYFVTAIKPDGAIITLPRRASASADFTDVAAGTWTFIVTAIGLTGAISAPAQITYDVVGWGGRQAAKVVNLQVLGGGQTFVGRACTVEWDYDFPGGYAAYPIRPVVYVYDASSGALLHREILATGAEEWTYAYDVNVNEGGPRRQFRVAVAATDPAGAEGNQASLLVNNPPPALVNPDLDSAPGFLFIAIDQPSDKDWVGYLHWISSTSGFGPLVTPPTLDVGSNFTSVPRSSGTYYVRSAAYDAFGKTPGELNISAEEMVTISDVALDPTDPGIPQGLALTTGVDVAPDGTVTGWVKGTWTALTTANLGFYEVAMREGAGGWITVGSVEKAVQEFTRRGLVPGSTVSMRVRSVSENGFGISGWSMVQTITVALNTTPPGPATSLTGNAAAQTATLRWTNPAAKDLAYVEVWEGATNVLVNATQIGSATRDYFVRSGLTPGQTRYYWVRPVNTSRVPAASYTGPLALTTIKIDGVYISDDTITAAQIAGKTITADEIAGQTITAAEIKTGTITADQINMATIKLGPDGILVGDGTLSSVFAGSNSTKINGGALLANTIGANLLKIGVRGITVAGIEFAMERDANGALTGKLTWTAGTISYVGDDGTVAVHSIAAGSLVTNGVRSYVWWCRRAGVNTVLQAQNDTATPSVAAFINTDIDNIILCVSSGTTGLMPIYGGTIIDGTKITTRSIAAEMIASDAIQTRHMTANSIQGDRIQAGTINANRLQGDTTLTNRLFIGSDRFQIQQRGAAYDVNGNPARYGGAIGILDNGTFDGNVRWRVALGALRDWTGVNDDFGLILWDRQGREILHSGDSAGARINALALVNTTGSGVNMLPNSDFSMNTLAFWGPLYNNTGVPPVGSLNDNFRGVQYTNVCQVRELAGGLLHGGNVWDWVNMGPMGRITVKPSQRYELSLYIGTLGCTAEVHIWWFDGNGAVVGESVPAGAVKDDGSTQASTVGQMNFGTTFHLGQYARIGGFATAHPSAVSALVGIRCYGAGTGNDAYAWITQAYFGEAGAQQTRLSAWSPSDVVKQITAGNVSTYIASAAIGEAYIGQLSASKITAGSLSAFTAVLGTVTSGLIRSPDSRMQINLDAGRIEIYD</sequence>
<accession>A0A512J6H2</accession>
<dbReference type="PANTHER" id="PTHR36251:SF2">
    <property type="entry name" value="GIFSY-2 PROPHAGE HOST SPECIFICITY PROTEIN J, PHAGE LAMBDA"/>
    <property type="match status" value="1"/>
</dbReference>
<dbReference type="Proteomes" id="UP000321960">
    <property type="component" value="Unassembled WGS sequence"/>
</dbReference>
<dbReference type="InterPro" id="IPR053171">
    <property type="entry name" value="Viral_Tip_Attach_Protein"/>
</dbReference>
<dbReference type="SUPFAM" id="SSF49265">
    <property type="entry name" value="Fibronectin type III"/>
    <property type="match status" value="1"/>
</dbReference>
<dbReference type="EMBL" id="BJZU01000073">
    <property type="protein sequence ID" value="GEP05571.1"/>
    <property type="molecule type" value="Genomic_DNA"/>
</dbReference>
<evidence type="ECO:0000259" key="1">
    <source>
        <dbReference type="PROSITE" id="PS50853"/>
    </source>
</evidence>
<dbReference type="EMBL" id="BSPK01000072">
    <property type="protein sequence ID" value="GLS65448.1"/>
    <property type="molecule type" value="Genomic_DNA"/>
</dbReference>
<dbReference type="PROSITE" id="PS50853">
    <property type="entry name" value="FN3"/>
    <property type="match status" value="1"/>
</dbReference>
<dbReference type="InterPro" id="IPR032876">
    <property type="entry name" value="J_dom"/>
</dbReference>
<proteinExistence type="predicted"/>
<dbReference type="Proteomes" id="UP001156856">
    <property type="component" value="Unassembled WGS sequence"/>
</dbReference>
<dbReference type="Pfam" id="PF13550">
    <property type="entry name" value="Phage-tail_3"/>
    <property type="match status" value="1"/>
</dbReference>